<reference evidence="1 4" key="1">
    <citation type="journal article" date="2011" name="Nature">
        <title>The Medicago genome provides insight into the evolution of rhizobial symbioses.</title>
        <authorList>
            <person name="Young N.D."/>
            <person name="Debelle F."/>
            <person name="Oldroyd G.E."/>
            <person name="Geurts R."/>
            <person name="Cannon S.B."/>
            <person name="Udvardi M.K."/>
            <person name="Benedito V.A."/>
            <person name="Mayer K.F."/>
            <person name="Gouzy J."/>
            <person name="Schoof H."/>
            <person name="Van de Peer Y."/>
            <person name="Proost S."/>
            <person name="Cook D.R."/>
            <person name="Meyers B.C."/>
            <person name="Spannagl M."/>
            <person name="Cheung F."/>
            <person name="De Mita S."/>
            <person name="Krishnakumar V."/>
            <person name="Gundlach H."/>
            <person name="Zhou S."/>
            <person name="Mudge J."/>
            <person name="Bharti A.K."/>
            <person name="Murray J.D."/>
            <person name="Naoumkina M.A."/>
            <person name="Rosen B."/>
            <person name="Silverstein K.A."/>
            <person name="Tang H."/>
            <person name="Rombauts S."/>
            <person name="Zhao P.X."/>
            <person name="Zhou P."/>
            <person name="Barbe V."/>
            <person name="Bardou P."/>
            <person name="Bechner M."/>
            <person name="Bellec A."/>
            <person name="Berger A."/>
            <person name="Berges H."/>
            <person name="Bidwell S."/>
            <person name="Bisseling T."/>
            <person name="Choisne N."/>
            <person name="Couloux A."/>
            <person name="Denny R."/>
            <person name="Deshpande S."/>
            <person name="Dai X."/>
            <person name="Doyle J.J."/>
            <person name="Dudez A.M."/>
            <person name="Farmer A.D."/>
            <person name="Fouteau S."/>
            <person name="Franken C."/>
            <person name="Gibelin C."/>
            <person name="Gish J."/>
            <person name="Goldstein S."/>
            <person name="Gonzalez A.J."/>
            <person name="Green P.J."/>
            <person name="Hallab A."/>
            <person name="Hartog M."/>
            <person name="Hua A."/>
            <person name="Humphray S.J."/>
            <person name="Jeong D.H."/>
            <person name="Jing Y."/>
            <person name="Jocker A."/>
            <person name="Kenton S.M."/>
            <person name="Kim D.J."/>
            <person name="Klee K."/>
            <person name="Lai H."/>
            <person name="Lang C."/>
            <person name="Lin S."/>
            <person name="Macmil S.L."/>
            <person name="Magdelenat G."/>
            <person name="Matthews L."/>
            <person name="McCorrison J."/>
            <person name="Monaghan E.L."/>
            <person name="Mun J.H."/>
            <person name="Najar F.Z."/>
            <person name="Nicholson C."/>
            <person name="Noirot C."/>
            <person name="O'Bleness M."/>
            <person name="Paule C.R."/>
            <person name="Poulain J."/>
            <person name="Prion F."/>
            <person name="Qin B."/>
            <person name="Qu C."/>
            <person name="Retzel E.F."/>
            <person name="Riddle C."/>
            <person name="Sallet E."/>
            <person name="Samain S."/>
            <person name="Samson N."/>
            <person name="Sanders I."/>
            <person name="Saurat O."/>
            <person name="Scarpelli C."/>
            <person name="Schiex T."/>
            <person name="Segurens B."/>
            <person name="Severin A.J."/>
            <person name="Sherrier D.J."/>
            <person name="Shi R."/>
            <person name="Sims S."/>
            <person name="Singer S.R."/>
            <person name="Sinharoy S."/>
            <person name="Sterck L."/>
            <person name="Viollet A."/>
            <person name="Wang B.B."/>
            <person name="Wang K."/>
            <person name="Wang M."/>
            <person name="Wang X."/>
            <person name="Warfsmann J."/>
            <person name="Weissenbach J."/>
            <person name="White D.D."/>
            <person name="White J.D."/>
            <person name="Wiley G.B."/>
            <person name="Wincker P."/>
            <person name="Xing Y."/>
            <person name="Yang L."/>
            <person name="Yao Z."/>
            <person name="Ying F."/>
            <person name="Zhai J."/>
            <person name="Zhou L."/>
            <person name="Zuber A."/>
            <person name="Denarie J."/>
            <person name="Dixon R.A."/>
            <person name="May G.D."/>
            <person name="Schwartz D.C."/>
            <person name="Rogers J."/>
            <person name="Quetier F."/>
            <person name="Town C.D."/>
            <person name="Roe B.A."/>
        </authorList>
    </citation>
    <scope>NUCLEOTIDE SEQUENCE [LARGE SCALE GENOMIC DNA]</scope>
    <source>
        <strain evidence="1">A17</strain>
        <strain evidence="3 4">cv. Jemalong A17</strain>
    </source>
</reference>
<dbReference type="HOGENOM" id="CLU_028145_1_1_1"/>
<reference evidence="1 4" key="2">
    <citation type="journal article" date="2014" name="BMC Genomics">
        <title>An improved genome release (version Mt4.0) for the model legume Medicago truncatula.</title>
        <authorList>
            <person name="Tang H."/>
            <person name="Krishnakumar V."/>
            <person name="Bidwell S."/>
            <person name="Rosen B."/>
            <person name="Chan A."/>
            <person name="Zhou S."/>
            <person name="Gentzbittel L."/>
            <person name="Childs K.L."/>
            <person name="Yandell M."/>
            <person name="Gundlach H."/>
            <person name="Mayer K.F."/>
            <person name="Schwartz D.C."/>
            <person name="Town C.D."/>
        </authorList>
    </citation>
    <scope>GENOME REANNOTATION</scope>
    <source>
        <strain evidence="1">A17</strain>
        <strain evidence="3 4">cv. Jemalong A17</strain>
    </source>
</reference>
<gene>
    <name evidence="3" type="primary">25495809</name>
    <name evidence="1" type="ordered locus">MTR_6g027420</name>
    <name evidence="2" type="ORF">MtrunA17_Chr6g0460701</name>
</gene>
<evidence type="ECO:0000313" key="4">
    <source>
        <dbReference type="Proteomes" id="UP000002051"/>
    </source>
</evidence>
<protein>
    <submittedName>
        <fullName evidence="2">Putative F-box domain, leucine-rich repeat domain, L domain-containing protein</fullName>
    </submittedName>
    <submittedName>
        <fullName evidence="1">RNI superfamily protein, putative</fullName>
    </submittedName>
</protein>
<dbReference type="Gene3D" id="3.80.10.10">
    <property type="entry name" value="Ribonuclease Inhibitor"/>
    <property type="match status" value="3"/>
</dbReference>
<dbReference type="PANTHER" id="PTHR13318">
    <property type="entry name" value="PARTNER OF PAIRED, ISOFORM B-RELATED"/>
    <property type="match status" value="1"/>
</dbReference>
<evidence type="ECO:0000313" key="3">
    <source>
        <dbReference type="EnsemblPlants" id="KEH25538"/>
    </source>
</evidence>
<dbReference type="AlphaFoldDB" id="A0A072U8W3"/>
<dbReference type="PANTHER" id="PTHR13318:SF106">
    <property type="entry name" value="F-BOX_LRR-REPEAT PROTEIN 2"/>
    <property type="match status" value="1"/>
</dbReference>
<reference evidence="2" key="4">
    <citation type="journal article" date="2018" name="Nat. Plants">
        <title>Whole-genome landscape of Medicago truncatula symbiotic genes.</title>
        <authorList>
            <person name="Pecrix Y."/>
            <person name="Gamas P."/>
            <person name="Carrere S."/>
        </authorList>
    </citation>
    <scope>NUCLEOTIDE SEQUENCE</scope>
    <source>
        <tissue evidence="2">Leaves</tissue>
    </source>
</reference>
<evidence type="ECO:0000313" key="1">
    <source>
        <dbReference type="EMBL" id="KEH25538.1"/>
    </source>
</evidence>
<dbReference type="GO" id="GO:0005737">
    <property type="term" value="C:cytoplasm"/>
    <property type="evidence" value="ECO:0000318"/>
    <property type="project" value="GO_Central"/>
</dbReference>
<dbReference type="InterPro" id="IPR006553">
    <property type="entry name" value="Leu-rich_rpt_Cys-con_subtyp"/>
</dbReference>
<keyword evidence="4" id="KW-1185">Reference proteome</keyword>
<dbReference type="Proteomes" id="UP000002051">
    <property type="component" value="Chromosome 6"/>
</dbReference>
<dbReference type="SUPFAM" id="SSF52047">
    <property type="entry name" value="RNI-like"/>
    <property type="match status" value="1"/>
</dbReference>
<reference evidence="3" key="3">
    <citation type="submission" date="2015-04" db="UniProtKB">
        <authorList>
            <consortium name="EnsemblPlants"/>
        </authorList>
    </citation>
    <scope>IDENTIFICATION</scope>
    <source>
        <strain evidence="3">cv. Jemalong A17</strain>
    </source>
</reference>
<dbReference type="Gramene" id="rna35057">
    <property type="protein sequence ID" value="RHN50733.1"/>
    <property type="gene ID" value="gene35057"/>
</dbReference>
<dbReference type="OrthoDB" id="1751573at2759"/>
<dbReference type="EMBL" id="CM001222">
    <property type="protein sequence ID" value="KEH25538.1"/>
    <property type="molecule type" value="Genomic_DNA"/>
</dbReference>
<dbReference type="SMART" id="SM00367">
    <property type="entry name" value="LRR_CC"/>
    <property type="match status" value="7"/>
</dbReference>
<evidence type="ECO:0000313" key="2">
    <source>
        <dbReference type="EMBL" id="RHN50733.1"/>
    </source>
</evidence>
<dbReference type="EMBL" id="PSQE01000006">
    <property type="protein sequence ID" value="RHN50733.1"/>
    <property type="molecule type" value="Genomic_DNA"/>
</dbReference>
<name>A0A072U8W3_MEDTR</name>
<proteinExistence type="predicted"/>
<dbReference type="Proteomes" id="UP000265566">
    <property type="component" value="Chromosome 6"/>
</dbReference>
<dbReference type="InterPro" id="IPR036047">
    <property type="entry name" value="F-box-like_dom_sf"/>
</dbReference>
<dbReference type="InterPro" id="IPR032675">
    <property type="entry name" value="LRR_dom_sf"/>
</dbReference>
<dbReference type="SUPFAM" id="SSF81383">
    <property type="entry name" value="F-box domain"/>
    <property type="match status" value="1"/>
</dbReference>
<sequence>MQFSHQQKRRRKTTTVVVADDFYLPDECWESIFKFLNDGANYRELKSLSLVSKLFLSITNRLVISLTVYNNGIGPFLGSILGRFTNLTSLKIKRYKRIDFNVLLGQISRFPLKLSSLNLSNHRTIPAGLRAFSQNITTLTSFTSSRMGSINSNDLLLIAECFPLLEELNLCYPRKFKDHSFLNRVETLSLTLFKLTKINLSGHHYINDTSLFNLFKNCKLLQEVIMFRCRSITKVGIVSALCERPTLRSLSFTNYFEIKNIAMLYELVGNYPLLSEIKMEYAPLSEISIENSNSLMNFAVRPQLKSLGLVRNWLRDKNIKRFASIFPNLQLLDLSGCCNISNEGILQVLRRCGNIRHLNLACTCVTLDGLNFEVPKLEVLNLSYTGVFDEILYEISKNCRGLLQLLLQCCHNVRDKGVMHVVGNCLQLKEINLRRCHRVHANIVDDMVFSRPSLSKIKTPPGFDLCSKNRELFLRNGCLVY</sequence>
<dbReference type="CDD" id="cd09917">
    <property type="entry name" value="F-box_SF"/>
    <property type="match status" value="1"/>
</dbReference>
<organism evidence="1 4">
    <name type="scientific">Medicago truncatula</name>
    <name type="common">Barrel medic</name>
    <name type="synonym">Medicago tribuloides</name>
    <dbReference type="NCBI Taxonomy" id="3880"/>
    <lineage>
        <taxon>Eukaryota</taxon>
        <taxon>Viridiplantae</taxon>
        <taxon>Streptophyta</taxon>
        <taxon>Embryophyta</taxon>
        <taxon>Tracheophyta</taxon>
        <taxon>Spermatophyta</taxon>
        <taxon>Magnoliopsida</taxon>
        <taxon>eudicotyledons</taxon>
        <taxon>Gunneridae</taxon>
        <taxon>Pentapetalae</taxon>
        <taxon>rosids</taxon>
        <taxon>fabids</taxon>
        <taxon>Fabales</taxon>
        <taxon>Fabaceae</taxon>
        <taxon>Papilionoideae</taxon>
        <taxon>50 kb inversion clade</taxon>
        <taxon>NPAAA clade</taxon>
        <taxon>Hologalegina</taxon>
        <taxon>IRL clade</taxon>
        <taxon>Trifolieae</taxon>
        <taxon>Medicago</taxon>
    </lineage>
</organism>
<dbReference type="KEGG" id="mtr:25495809"/>
<accession>A0A072U8W3</accession>
<dbReference type="EnsemblPlants" id="KEH25538">
    <property type="protein sequence ID" value="KEH25538"/>
    <property type="gene ID" value="MTR_6g027420"/>
</dbReference>